<keyword evidence="3" id="KW-1185">Reference proteome</keyword>
<dbReference type="RefSeq" id="WP_188893371.1">
    <property type="nucleotide sequence ID" value="NZ_BMMZ01000001.1"/>
</dbReference>
<comment type="caution">
    <text evidence="2">The sequence shown here is derived from an EMBL/GenBank/DDBJ whole genome shotgun (WGS) entry which is preliminary data.</text>
</comment>
<dbReference type="Pfam" id="PF22743">
    <property type="entry name" value="PspAA"/>
    <property type="match status" value="1"/>
</dbReference>
<sequence>MIIRILGEGQFRIDDAAVAELNSTDDTIEKAVAAGDQEALTAALTELHARVLAEGEPVADDALEDSDLILPAADASVAEVRQLLEESQEGLLPG</sequence>
<evidence type="ECO:0000313" key="2">
    <source>
        <dbReference type="EMBL" id="GGL48310.1"/>
    </source>
</evidence>
<organism evidence="2 3">
    <name type="scientific">Microlunatus endophyticus</name>
    <dbReference type="NCBI Taxonomy" id="1716077"/>
    <lineage>
        <taxon>Bacteria</taxon>
        <taxon>Bacillati</taxon>
        <taxon>Actinomycetota</taxon>
        <taxon>Actinomycetes</taxon>
        <taxon>Propionibacteriales</taxon>
        <taxon>Propionibacteriaceae</taxon>
        <taxon>Microlunatus</taxon>
    </lineage>
</organism>
<gene>
    <name evidence="2" type="ORF">GCM10011575_02670</name>
</gene>
<reference evidence="2" key="1">
    <citation type="journal article" date="2014" name="Int. J. Syst. Evol. Microbiol.">
        <title>Complete genome sequence of Corynebacterium casei LMG S-19264T (=DSM 44701T), isolated from a smear-ripened cheese.</title>
        <authorList>
            <consortium name="US DOE Joint Genome Institute (JGI-PGF)"/>
            <person name="Walter F."/>
            <person name="Albersmeier A."/>
            <person name="Kalinowski J."/>
            <person name="Ruckert C."/>
        </authorList>
    </citation>
    <scope>NUCLEOTIDE SEQUENCE</scope>
    <source>
        <strain evidence="2">CGMCC 4.7306</strain>
    </source>
</reference>
<dbReference type="AlphaFoldDB" id="A0A917VZA2"/>
<accession>A0A917VZA2</accession>
<dbReference type="Proteomes" id="UP000613840">
    <property type="component" value="Unassembled WGS sequence"/>
</dbReference>
<protein>
    <recommendedName>
        <fullName evidence="1">PspA-associated domain-containing protein</fullName>
    </recommendedName>
</protein>
<feature type="domain" description="PspA-associated" evidence="1">
    <location>
        <begin position="1"/>
        <end position="94"/>
    </location>
</feature>
<evidence type="ECO:0000259" key="1">
    <source>
        <dbReference type="Pfam" id="PF22743"/>
    </source>
</evidence>
<dbReference type="EMBL" id="BMMZ01000001">
    <property type="protein sequence ID" value="GGL48310.1"/>
    <property type="molecule type" value="Genomic_DNA"/>
</dbReference>
<evidence type="ECO:0000313" key="3">
    <source>
        <dbReference type="Proteomes" id="UP000613840"/>
    </source>
</evidence>
<proteinExistence type="predicted"/>
<name>A0A917VZA2_9ACTN</name>
<reference evidence="2" key="2">
    <citation type="submission" date="2020-09" db="EMBL/GenBank/DDBJ databases">
        <authorList>
            <person name="Sun Q."/>
            <person name="Zhou Y."/>
        </authorList>
    </citation>
    <scope>NUCLEOTIDE SEQUENCE</scope>
    <source>
        <strain evidence="2">CGMCC 4.7306</strain>
    </source>
</reference>
<dbReference type="InterPro" id="IPR054437">
    <property type="entry name" value="PspA-assoc_dom"/>
</dbReference>